<comment type="caution">
    <text evidence="1">The sequence shown here is derived from an EMBL/GenBank/DDBJ whole genome shotgun (WGS) entry which is preliminary data.</text>
</comment>
<proteinExistence type="predicted"/>
<name>A0A125P6L6_9LACO</name>
<gene>
    <name evidence="1" type="ORF">AEL95_01040</name>
</gene>
<dbReference type="RefSeq" id="WP_060461666.1">
    <property type="nucleotide sequence ID" value="NZ_AP025162.1"/>
</dbReference>
<dbReference type="EMBL" id="LJGP01000005">
    <property type="protein sequence ID" value="KWU04816.1"/>
    <property type="molecule type" value="Genomic_DNA"/>
</dbReference>
<accession>A0A125P6L6</accession>
<evidence type="ECO:0000313" key="2">
    <source>
        <dbReference type="Proteomes" id="UP000067598"/>
    </source>
</evidence>
<dbReference type="Proteomes" id="UP000067598">
    <property type="component" value="Unassembled WGS sequence"/>
</dbReference>
<protein>
    <submittedName>
        <fullName evidence="1">Uncharacterized protein</fullName>
    </submittedName>
</protein>
<dbReference type="PATRIC" id="fig|47770.28.peg.1538"/>
<organism evidence="1 2">
    <name type="scientific">Lactobacillus crispatus</name>
    <dbReference type="NCBI Taxonomy" id="47770"/>
    <lineage>
        <taxon>Bacteria</taxon>
        <taxon>Bacillati</taxon>
        <taxon>Bacillota</taxon>
        <taxon>Bacilli</taxon>
        <taxon>Lactobacillales</taxon>
        <taxon>Lactobacillaceae</taxon>
        <taxon>Lactobacillus</taxon>
    </lineage>
</organism>
<dbReference type="AlphaFoldDB" id="A0A125P6L6"/>
<evidence type="ECO:0000313" key="1">
    <source>
        <dbReference type="EMBL" id="KWU04816.1"/>
    </source>
</evidence>
<sequence>MTITPHEFHWYIQALMQKQQLIAFMEKPLDTLVKGSAEYMEAYRFNSYIKLSKVKLNWNKIEVKVRIPEFPEGQAQLDAIWDKVVKKIYRMNNGVFTLSNYKNSDPNYYIVEGTRV</sequence>
<reference evidence="1 2" key="1">
    <citation type="journal article" date="2016" name="Microbiology (Mosc.)">
        <title>Comparison of Lactobacillus crispatus isolates from Lactobacillus-dominated vaginal microbiomes with isolates from microbiomes containing bacterial vaginosis-associated bacteria.</title>
        <authorList>
            <person name="Abdelmaksoud A.A."/>
            <person name="Koparde V.N."/>
            <person name="Sheth N.U."/>
            <person name="Serrano M.G."/>
            <person name="Glascock A.L."/>
            <person name="Fettweis J.M."/>
            <person name="Strauss Iii J.F."/>
            <person name="Buck G.A."/>
            <person name="Jefferson K.K."/>
        </authorList>
    </citation>
    <scope>NUCLEOTIDE SEQUENCE [LARGE SCALE GENOMIC DNA]</scope>
    <source>
        <strain evidence="1 2">VMC3</strain>
    </source>
</reference>